<accession>A0A371JL87</accession>
<dbReference type="AlphaFoldDB" id="A0A371JL87"/>
<evidence type="ECO:0000313" key="2">
    <source>
        <dbReference type="EMBL" id="RDY57717.1"/>
    </source>
</evidence>
<evidence type="ECO:0000256" key="1">
    <source>
        <dbReference type="SAM" id="MobiDB-lite"/>
    </source>
</evidence>
<keyword evidence="3" id="KW-1185">Reference proteome</keyword>
<dbReference type="OrthoDB" id="1491520at2"/>
<dbReference type="EMBL" id="QTJX01000007">
    <property type="protein sequence ID" value="RDY57717.1"/>
    <property type="molecule type" value="Genomic_DNA"/>
</dbReference>
<feature type="region of interest" description="Disordered" evidence="1">
    <location>
        <begin position="1"/>
        <end position="38"/>
    </location>
</feature>
<reference evidence="2 3" key="1">
    <citation type="submission" date="2018-08" db="EMBL/GenBank/DDBJ databases">
        <title>Muricauda nanhaiensis sp. nov., isolated from seawater of the South China Sea.</title>
        <authorList>
            <person name="Dang Y."/>
        </authorList>
    </citation>
    <scope>NUCLEOTIDE SEQUENCE [LARGE SCALE GENOMIC DNA]</scope>
    <source>
        <strain evidence="2 3">SM1704</strain>
    </source>
</reference>
<gene>
    <name evidence="2" type="ORF">DX873_17615</name>
</gene>
<comment type="caution">
    <text evidence="2">The sequence shown here is derived from an EMBL/GenBank/DDBJ whole genome shotgun (WGS) entry which is preliminary data.</text>
</comment>
<evidence type="ECO:0000313" key="3">
    <source>
        <dbReference type="Proteomes" id="UP000261828"/>
    </source>
</evidence>
<feature type="compositionally biased region" description="Polar residues" evidence="1">
    <location>
        <begin position="8"/>
        <end position="18"/>
    </location>
</feature>
<organism evidence="2 3">
    <name type="scientific">Flagellimonas nanhaiensis</name>
    <dbReference type="NCBI Taxonomy" id="2292706"/>
    <lineage>
        <taxon>Bacteria</taxon>
        <taxon>Pseudomonadati</taxon>
        <taxon>Bacteroidota</taxon>
        <taxon>Flavobacteriia</taxon>
        <taxon>Flavobacteriales</taxon>
        <taxon>Flavobacteriaceae</taxon>
        <taxon>Flagellimonas</taxon>
    </lineage>
</organism>
<dbReference type="Proteomes" id="UP000261828">
    <property type="component" value="Unassembled WGS sequence"/>
</dbReference>
<sequence length="351" mass="37584">MARDKKNQQNIDNSNLSDYPNGRIRDNSGAGNGTPVNEQVYGDIHEAFAKLMRLAGVVYNDLPDNESNGHQLVEALAALPSKNDFVLDIGSANGKLTITTKLGTLKDNETFLCKATIDSGSETQIRGSDNTDKTITKVGNFKNGEYVNLINTASSIVLVRQGNAVSLDAMVGELLYLKAASNAQELAGLLDTVATTPLGNALAFTEWVIGTQSAASLANALRNGLYPKEHFEIVQNIGSSPTRNIGFISGIDVGGGGSIGTTFPVGGNITNCSLVYKNGGAGGWRLTMDNAMDNTNYFVRMHPQTQGSVDNDTEVQSWNFKPISTTQFEVYAEENLSATQSIKLHVEVVQL</sequence>
<protein>
    <submittedName>
        <fullName evidence="2">Uncharacterized protein</fullName>
    </submittedName>
</protein>
<proteinExistence type="predicted"/>
<name>A0A371JL87_9FLAO</name>
<dbReference type="RefSeq" id="WP_116185816.1">
    <property type="nucleotide sequence ID" value="NZ_QTJX01000007.1"/>
</dbReference>